<feature type="compositionally biased region" description="Polar residues" evidence="1">
    <location>
        <begin position="13"/>
        <end position="24"/>
    </location>
</feature>
<evidence type="ECO:0000313" key="2">
    <source>
        <dbReference type="EMBL" id="OZC05417.1"/>
    </source>
</evidence>
<dbReference type="EMBL" id="KZ271214">
    <property type="protein sequence ID" value="OZC05417.1"/>
    <property type="molecule type" value="Genomic_DNA"/>
</dbReference>
<sequence>MLNDQNLEVLPTLSASSTMNTTEPYANFDDNETSDRESLKATDLAASFGCSDSEAKLSNMTSGTYVG</sequence>
<dbReference type="Proteomes" id="UP000242913">
    <property type="component" value="Unassembled WGS sequence"/>
</dbReference>
<organism evidence="2 3">
    <name type="scientific">Onchocerca flexuosa</name>
    <dbReference type="NCBI Taxonomy" id="387005"/>
    <lineage>
        <taxon>Eukaryota</taxon>
        <taxon>Metazoa</taxon>
        <taxon>Ecdysozoa</taxon>
        <taxon>Nematoda</taxon>
        <taxon>Chromadorea</taxon>
        <taxon>Rhabditida</taxon>
        <taxon>Spirurina</taxon>
        <taxon>Spiruromorpha</taxon>
        <taxon>Filarioidea</taxon>
        <taxon>Onchocercidae</taxon>
        <taxon>Onchocerca</taxon>
    </lineage>
</organism>
<protein>
    <submittedName>
        <fullName evidence="2">Uncharacterized protein</fullName>
    </submittedName>
</protein>
<name>A0A238BIV3_9BILA</name>
<proteinExistence type="predicted"/>
<reference evidence="2 3" key="1">
    <citation type="submission" date="2015-12" db="EMBL/GenBank/DDBJ databases">
        <title>Draft genome of the nematode, Onchocerca flexuosa.</title>
        <authorList>
            <person name="Mitreva M."/>
        </authorList>
    </citation>
    <scope>NUCLEOTIDE SEQUENCE [LARGE SCALE GENOMIC DNA]</scope>
    <source>
        <strain evidence="2">Red Deer</strain>
    </source>
</reference>
<dbReference type="AlphaFoldDB" id="A0A238BIV3"/>
<accession>A0A238BIV3</accession>
<evidence type="ECO:0000313" key="3">
    <source>
        <dbReference type="Proteomes" id="UP000242913"/>
    </source>
</evidence>
<gene>
    <name evidence="2" type="ORF">X798_07610</name>
</gene>
<feature type="region of interest" description="Disordered" evidence="1">
    <location>
        <begin position="1"/>
        <end position="37"/>
    </location>
</feature>
<keyword evidence="3" id="KW-1185">Reference proteome</keyword>
<evidence type="ECO:0000256" key="1">
    <source>
        <dbReference type="SAM" id="MobiDB-lite"/>
    </source>
</evidence>